<dbReference type="EMBL" id="SMBZ01000028">
    <property type="protein sequence ID" value="TCV11416.1"/>
    <property type="molecule type" value="Genomic_DNA"/>
</dbReference>
<protein>
    <submittedName>
        <fullName evidence="2">Transposase-like protein DUF772</fullName>
    </submittedName>
</protein>
<dbReference type="RefSeq" id="WP_165894405.1">
    <property type="nucleotide sequence ID" value="NZ_SMBZ01000028.1"/>
</dbReference>
<dbReference type="Pfam" id="PF05598">
    <property type="entry name" value="DUF772"/>
    <property type="match status" value="1"/>
</dbReference>
<proteinExistence type="predicted"/>
<evidence type="ECO:0000259" key="1">
    <source>
        <dbReference type="Pfam" id="PF05598"/>
    </source>
</evidence>
<dbReference type="InterPro" id="IPR008490">
    <property type="entry name" value="Transposase_InsH_N"/>
</dbReference>
<organism evidence="2 3">
    <name type="scientific">Sphingobacterium alimentarium</name>
    <dbReference type="NCBI Taxonomy" id="797292"/>
    <lineage>
        <taxon>Bacteria</taxon>
        <taxon>Pseudomonadati</taxon>
        <taxon>Bacteroidota</taxon>
        <taxon>Sphingobacteriia</taxon>
        <taxon>Sphingobacteriales</taxon>
        <taxon>Sphingobacteriaceae</taxon>
        <taxon>Sphingobacterium</taxon>
    </lineage>
</organism>
<evidence type="ECO:0000313" key="2">
    <source>
        <dbReference type="EMBL" id="TCV11416.1"/>
    </source>
</evidence>
<keyword evidence="3" id="KW-1185">Reference proteome</keyword>
<reference evidence="2 3" key="1">
    <citation type="submission" date="2019-03" db="EMBL/GenBank/DDBJ databases">
        <title>Genomic Encyclopedia of Type Strains, Phase IV (KMG-IV): sequencing the most valuable type-strain genomes for metagenomic binning, comparative biology and taxonomic classification.</title>
        <authorList>
            <person name="Goeker M."/>
        </authorList>
    </citation>
    <scope>NUCLEOTIDE SEQUENCE [LARGE SCALE GENOMIC DNA]</scope>
    <source>
        <strain evidence="2 3">DSM 22362</strain>
    </source>
</reference>
<sequence length="93" mass="10797">MSRKLPNFKPYYQHQLMAFPPTFDELIPQDHPVRIIDQVINSINIDGILDKYYKTGASSYHPLMLLKVLIYGYVSNTYSSRKLALACKPEFDN</sequence>
<accession>A0A4R3VYL5</accession>
<gene>
    <name evidence="2" type="ORF">EDC17_102851</name>
</gene>
<evidence type="ECO:0000313" key="3">
    <source>
        <dbReference type="Proteomes" id="UP000295197"/>
    </source>
</evidence>
<dbReference type="AlphaFoldDB" id="A0A4R3VYL5"/>
<dbReference type="PANTHER" id="PTHR33408:SF2">
    <property type="entry name" value="TRANSPOSASE DDE DOMAIN-CONTAINING PROTEIN"/>
    <property type="match status" value="1"/>
</dbReference>
<dbReference type="Proteomes" id="UP000295197">
    <property type="component" value="Unassembled WGS sequence"/>
</dbReference>
<dbReference type="PANTHER" id="PTHR33408">
    <property type="entry name" value="TRANSPOSASE"/>
    <property type="match status" value="1"/>
</dbReference>
<comment type="caution">
    <text evidence="2">The sequence shown here is derived from an EMBL/GenBank/DDBJ whole genome shotgun (WGS) entry which is preliminary data.</text>
</comment>
<name>A0A4R3VYL5_9SPHI</name>
<feature type="domain" description="Transposase InsH N-terminal" evidence="1">
    <location>
        <begin position="23"/>
        <end position="88"/>
    </location>
</feature>